<feature type="transmembrane region" description="Helical" evidence="9">
    <location>
        <begin position="78"/>
        <end position="97"/>
    </location>
</feature>
<keyword evidence="7 9" id="KW-0472">Membrane</keyword>
<sequence length="461" mass="47205">MPVHPVDTRPPIPRLVAFGLQHVLIMYTGCVSVPLIFGAAVGLDAQTIAMLICADLLISGVITVVQSLGIGRAIGIRLPIICGGSFSALAPMILIAHQYGMPAVYGSMLVGGLIGIPLAWLFSGFLRFFPPLVTGAVLTVVGLSLIGVAGGLIVGQDSTATDFASPTNIGFAALIILIAVAVLCLGRGLWRQLGVLIALVIGVVISIPMGLYDLSAVGTADWFGIPTPFHFGAPEFPVTAVVAMSIVMIVVFAESTASILALGEITGKPISRGDLARGLTADSVSGIVGAVFNAFIDTVYANNVGAVSTTRVYSRYVTAVSGVILIMLGLVPKLGALVAGLPAPVVGGVGLILFAVVAIVGINTLREVDLGDPINMTIAAATVGVGLLPTFMPGMFTKFPDSVQIVLGSGITLAAVTAFVFNLVLNHTGLGTSARRALAASDRDTNTTSVNPPIGESHVTY</sequence>
<keyword evidence="5 9" id="KW-0812">Transmembrane</keyword>
<feature type="region of interest" description="Disordered" evidence="8">
    <location>
        <begin position="441"/>
        <end position="461"/>
    </location>
</feature>
<evidence type="ECO:0000256" key="5">
    <source>
        <dbReference type="ARBA" id="ARBA00022692"/>
    </source>
</evidence>
<keyword evidence="3" id="KW-0813">Transport</keyword>
<feature type="transmembrane region" description="Helical" evidence="9">
    <location>
        <begin position="103"/>
        <end position="125"/>
    </location>
</feature>
<dbReference type="RefSeq" id="WP_064445036.1">
    <property type="nucleotide sequence ID" value="NZ_JAECSB010000057.1"/>
</dbReference>
<dbReference type="NCBIfam" id="TIGR03173">
    <property type="entry name" value="pbuX"/>
    <property type="match status" value="1"/>
</dbReference>
<dbReference type="Pfam" id="PF00860">
    <property type="entry name" value="Xan_ur_permease"/>
    <property type="match status" value="1"/>
</dbReference>
<dbReference type="InterPro" id="IPR006042">
    <property type="entry name" value="Xan_ur_permease"/>
</dbReference>
<name>A0A8I1D961_RHOER</name>
<keyword evidence="6 9" id="KW-1133">Transmembrane helix</keyword>
<dbReference type="Proteomes" id="UP000627573">
    <property type="component" value="Unassembled WGS sequence"/>
</dbReference>
<evidence type="ECO:0000256" key="4">
    <source>
        <dbReference type="ARBA" id="ARBA00022475"/>
    </source>
</evidence>
<evidence type="ECO:0000256" key="6">
    <source>
        <dbReference type="ARBA" id="ARBA00022989"/>
    </source>
</evidence>
<dbReference type="InterPro" id="IPR017588">
    <property type="entry name" value="UacT-like"/>
</dbReference>
<dbReference type="GO" id="GO:0005886">
    <property type="term" value="C:plasma membrane"/>
    <property type="evidence" value="ECO:0007669"/>
    <property type="project" value="UniProtKB-SubCell"/>
</dbReference>
<keyword evidence="4" id="KW-1003">Cell membrane</keyword>
<protein>
    <submittedName>
        <fullName evidence="10">Purine permease</fullName>
    </submittedName>
</protein>
<dbReference type="AlphaFoldDB" id="A0A8I1D961"/>
<feature type="transmembrane region" description="Helical" evidence="9">
    <location>
        <begin position="236"/>
        <end position="262"/>
    </location>
</feature>
<evidence type="ECO:0000256" key="1">
    <source>
        <dbReference type="ARBA" id="ARBA00004651"/>
    </source>
</evidence>
<dbReference type="GO" id="GO:0042907">
    <property type="term" value="F:xanthine transmembrane transporter activity"/>
    <property type="evidence" value="ECO:0007669"/>
    <property type="project" value="TreeGrafter"/>
</dbReference>
<gene>
    <name evidence="10" type="ORF">I3517_16935</name>
</gene>
<dbReference type="EMBL" id="JAECSB010000057">
    <property type="protein sequence ID" value="MBH5144303.1"/>
    <property type="molecule type" value="Genomic_DNA"/>
</dbReference>
<evidence type="ECO:0000256" key="3">
    <source>
        <dbReference type="ARBA" id="ARBA00022448"/>
    </source>
</evidence>
<feature type="transmembrane region" description="Helical" evidence="9">
    <location>
        <begin position="345"/>
        <end position="365"/>
    </location>
</feature>
<comment type="similarity">
    <text evidence="2">Belongs to the nucleobase:cation symporter-2 (NCS2) (TC 2.A.40) family.</text>
</comment>
<organism evidence="10 11">
    <name type="scientific">Rhodococcus erythropolis</name>
    <name type="common">Arthrobacter picolinophilus</name>
    <dbReference type="NCBI Taxonomy" id="1833"/>
    <lineage>
        <taxon>Bacteria</taxon>
        <taxon>Bacillati</taxon>
        <taxon>Actinomycetota</taxon>
        <taxon>Actinomycetes</taxon>
        <taxon>Mycobacteriales</taxon>
        <taxon>Nocardiaceae</taxon>
        <taxon>Rhodococcus</taxon>
        <taxon>Rhodococcus erythropolis group</taxon>
    </lineage>
</organism>
<comment type="caution">
    <text evidence="10">The sequence shown here is derived from an EMBL/GenBank/DDBJ whole genome shotgun (WGS) entry which is preliminary data.</text>
</comment>
<dbReference type="PROSITE" id="PS01116">
    <property type="entry name" value="XANTH_URACIL_PERMASE"/>
    <property type="match status" value="1"/>
</dbReference>
<keyword evidence="11" id="KW-1185">Reference proteome</keyword>
<accession>A0A8I1D961</accession>
<evidence type="ECO:0000256" key="7">
    <source>
        <dbReference type="ARBA" id="ARBA00023136"/>
    </source>
</evidence>
<proteinExistence type="inferred from homology"/>
<feature type="transmembrane region" description="Helical" evidence="9">
    <location>
        <begin position="132"/>
        <end position="155"/>
    </location>
</feature>
<evidence type="ECO:0000313" key="11">
    <source>
        <dbReference type="Proteomes" id="UP000627573"/>
    </source>
</evidence>
<reference evidence="10 11" key="1">
    <citation type="submission" date="2020-12" db="EMBL/GenBank/DDBJ databases">
        <title>Draft genome sequence of furan degrading bacterial strain FUR100.</title>
        <authorList>
            <person name="Woiski C."/>
        </authorList>
    </citation>
    <scope>NUCLEOTIDE SEQUENCE [LARGE SCALE GENOMIC DNA]</scope>
    <source>
        <strain evidence="10 11">FUR100</strain>
    </source>
</reference>
<dbReference type="PANTHER" id="PTHR42810:SF4">
    <property type="entry name" value="URIC ACID TRANSPORTER UACT"/>
    <property type="match status" value="1"/>
</dbReference>
<evidence type="ECO:0000256" key="2">
    <source>
        <dbReference type="ARBA" id="ARBA00008821"/>
    </source>
</evidence>
<evidence type="ECO:0000256" key="9">
    <source>
        <dbReference type="SAM" id="Phobius"/>
    </source>
</evidence>
<feature type="transmembrane region" description="Helical" evidence="9">
    <location>
        <begin position="48"/>
        <end position="71"/>
    </location>
</feature>
<dbReference type="PANTHER" id="PTHR42810">
    <property type="entry name" value="PURINE PERMEASE C1399.01C-RELATED"/>
    <property type="match status" value="1"/>
</dbReference>
<feature type="transmembrane region" description="Helical" evidence="9">
    <location>
        <begin position="377"/>
        <end position="396"/>
    </location>
</feature>
<feature type="transmembrane region" description="Helical" evidence="9">
    <location>
        <begin position="167"/>
        <end position="186"/>
    </location>
</feature>
<feature type="transmembrane region" description="Helical" evidence="9">
    <location>
        <begin position="24"/>
        <end position="42"/>
    </location>
</feature>
<evidence type="ECO:0000313" key="10">
    <source>
        <dbReference type="EMBL" id="MBH5144303.1"/>
    </source>
</evidence>
<feature type="transmembrane region" description="Helical" evidence="9">
    <location>
        <begin position="193"/>
        <end position="212"/>
    </location>
</feature>
<feature type="transmembrane region" description="Helical" evidence="9">
    <location>
        <begin position="402"/>
        <end position="425"/>
    </location>
</feature>
<dbReference type="NCBIfam" id="NF037981">
    <property type="entry name" value="NCS2_1"/>
    <property type="match status" value="1"/>
</dbReference>
<dbReference type="NCBIfam" id="TIGR00801">
    <property type="entry name" value="ncs2"/>
    <property type="match status" value="1"/>
</dbReference>
<dbReference type="InterPro" id="IPR006043">
    <property type="entry name" value="NCS2"/>
</dbReference>
<comment type="subcellular location">
    <subcellularLocation>
        <location evidence="1">Cell membrane</location>
        <topology evidence="1">Multi-pass membrane protein</topology>
    </subcellularLocation>
</comment>
<evidence type="ECO:0000256" key="8">
    <source>
        <dbReference type="SAM" id="MobiDB-lite"/>
    </source>
</evidence>
<feature type="transmembrane region" description="Helical" evidence="9">
    <location>
        <begin position="316"/>
        <end position="339"/>
    </location>
</feature>